<dbReference type="Proteomes" id="UP000006008">
    <property type="component" value="Unassembled WGS sequence"/>
</dbReference>
<reference evidence="2 3" key="1">
    <citation type="submission" date="2011-08" db="EMBL/GenBank/DDBJ databases">
        <title>The Genome Sequence of Alistipes indistinctus YIT 12060.</title>
        <authorList>
            <consortium name="The Broad Institute Genome Sequencing Platform"/>
            <person name="Earl A."/>
            <person name="Ward D."/>
            <person name="Feldgarden M."/>
            <person name="Gevers D."/>
            <person name="Morotomi M."/>
            <person name="Young S.K."/>
            <person name="Zeng Q."/>
            <person name="Gargeya S."/>
            <person name="Fitzgerald M."/>
            <person name="Haas B."/>
            <person name="Abouelleil A."/>
            <person name="Alvarado L."/>
            <person name="Arachchi H.M."/>
            <person name="Berlin A."/>
            <person name="Brown A."/>
            <person name="Chapman S.B."/>
            <person name="Chen Z."/>
            <person name="Dunbar C."/>
            <person name="Freedman E."/>
            <person name="Gearin G."/>
            <person name="Gellesch M."/>
            <person name="Goldberg J."/>
            <person name="Griggs A."/>
            <person name="Gujja S."/>
            <person name="Heiman D."/>
            <person name="Howarth C."/>
            <person name="Larson L."/>
            <person name="Lui A."/>
            <person name="MacDonald P.J.P."/>
            <person name="Montmayeur A."/>
            <person name="Murphy C."/>
            <person name="Neiman D."/>
            <person name="Pearson M."/>
            <person name="Priest M."/>
            <person name="Roberts A."/>
            <person name="Saif S."/>
            <person name="Shea T."/>
            <person name="Shenoy N."/>
            <person name="Sisk P."/>
            <person name="Stolte C."/>
            <person name="Sykes S."/>
            <person name="Wortman J."/>
            <person name="Nusbaum C."/>
            <person name="Birren B."/>
        </authorList>
    </citation>
    <scope>NUCLEOTIDE SEQUENCE [LARGE SCALE GENOMIC DNA]</scope>
    <source>
        <strain evidence="2 3">YIT 12060</strain>
    </source>
</reference>
<dbReference type="AlphaFoldDB" id="G5H8H0"/>
<feature type="compositionally biased region" description="Basic and acidic residues" evidence="1">
    <location>
        <begin position="1"/>
        <end position="12"/>
    </location>
</feature>
<proteinExistence type="predicted"/>
<accession>G5H8H0</accession>
<comment type="caution">
    <text evidence="2">The sequence shown here is derived from an EMBL/GenBank/DDBJ whole genome shotgun (WGS) entry which is preliminary data.</text>
</comment>
<dbReference type="STRING" id="742725.HMPREF9450_01230"/>
<keyword evidence="3" id="KW-1185">Reference proteome</keyword>
<evidence type="ECO:0000256" key="1">
    <source>
        <dbReference type="SAM" id="MobiDB-lite"/>
    </source>
</evidence>
<evidence type="ECO:0000313" key="2">
    <source>
        <dbReference type="EMBL" id="EHB92365.1"/>
    </source>
</evidence>
<name>G5H8H0_9BACT</name>
<sequence>MKENKYDNDKFSEQYSRMPCSTEGLKGAGEWHAGRTAASDDADPVFR</sequence>
<dbReference type="EMBL" id="ADLD01000011">
    <property type="protein sequence ID" value="EHB92365.1"/>
    <property type="molecule type" value="Genomic_DNA"/>
</dbReference>
<dbReference type="PATRIC" id="fig|742725.3.peg.1306"/>
<gene>
    <name evidence="2" type="ORF">HMPREF9450_01230</name>
</gene>
<dbReference type="HOGENOM" id="CLU_3163833_0_0_10"/>
<feature type="region of interest" description="Disordered" evidence="1">
    <location>
        <begin position="1"/>
        <end position="47"/>
    </location>
</feature>
<organism evidence="2 3">
    <name type="scientific">Alistipes indistinctus YIT 12060</name>
    <dbReference type="NCBI Taxonomy" id="742725"/>
    <lineage>
        <taxon>Bacteria</taxon>
        <taxon>Pseudomonadati</taxon>
        <taxon>Bacteroidota</taxon>
        <taxon>Bacteroidia</taxon>
        <taxon>Bacteroidales</taxon>
        <taxon>Rikenellaceae</taxon>
        <taxon>Alistipes</taxon>
    </lineage>
</organism>
<evidence type="ECO:0000313" key="3">
    <source>
        <dbReference type="Proteomes" id="UP000006008"/>
    </source>
</evidence>
<protein>
    <submittedName>
        <fullName evidence="2">Uncharacterized protein</fullName>
    </submittedName>
</protein>